<dbReference type="SMART" id="SM01100">
    <property type="entry name" value="CRAL_TRIO_N"/>
    <property type="match status" value="1"/>
</dbReference>
<evidence type="ECO:0000313" key="2">
    <source>
        <dbReference type="EMBL" id="TFK27497.1"/>
    </source>
</evidence>
<dbReference type="GO" id="GO:0008526">
    <property type="term" value="F:phosphatidylinositol transfer activity"/>
    <property type="evidence" value="ECO:0007669"/>
    <property type="project" value="TreeGrafter"/>
</dbReference>
<reference evidence="2 3" key="1">
    <citation type="journal article" date="2019" name="Nat. Ecol. Evol.">
        <title>Megaphylogeny resolves global patterns of mushroom evolution.</title>
        <authorList>
            <person name="Varga T."/>
            <person name="Krizsan K."/>
            <person name="Foldi C."/>
            <person name="Dima B."/>
            <person name="Sanchez-Garcia M."/>
            <person name="Sanchez-Ramirez S."/>
            <person name="Szollosi G.J."/>
            <person name="Szarkandi J.G."/>
            <person name="Papp V."/>
            <person name="Albert L."/>
            <person name="Andreopoulos W."/>
            <person name="Angelini C."/>
            <person name="Antonin V."/>
            <person name="Barry K.W."/>
            <person name="Bougher N.L."/>
            <person name="Buchanan P."/>
            <person name="Buyck B."/>
            <person name="Bense V."/>
            <person name="Catcheside P."/>
            <person name="Chovatia M."/>
            <person name="Cooper J."/>
            <person name="Damon W."/>
            <person name="Desjardin D."/>
            <person name="Finy P."/>
            <person name="Geml J."/>
            <person name="Haridas S."/>
            <person name="Hughes K."/>
            <person name="Justo A."/>
            <person name="Karasinski D."/>
            <person name="Kautmanova I."/>
            <person name="Kiss B."/>
            <person name="Kocsube S."/>
            <person name="Kotiranta H."/>
            <person name="LaButti K.M."/>
            <person name="Lechner B.E."/>
            <person name="Liimatainen K."/>
            <person name="Lipzen A."/>
            <person name="Lukacs Z."/>
            <person name="Mihaltcheva S."/>
            <person name="Morgado L.N."/>
            <person name="Niskanen T."/>
            <person name="Noordeloos M.E."/>
            <person name="Ohm R.A."/>
            <person name="Ortiz-Santana B."/>
            <person name="Ovrebo C."/>
            <person name="Racz N."/>
            <person name="Riley R."/>
            <person name="Savchenko A."/>
            <person name="Shiryaev A."/>
            <person name="Soop K."/>
            <person name="Spirin V."/>
            <person name="Szebenyi C."/>
            <person name="Tomsovsky M."/>
            <person name="Tulloss R.E."/>
            <person name="Uehling J."/>
            <person name="Grigoriev I.V."/>
            <person name="Vagvolgyi C."/>
            <person name="Papp T."/>
            <person name="Martin F.M."/>
            <person name="Miettinen O."/>
            <person name="Hibbett D.S."/>
            <person name="Nagy L.G."/>
        </authorList>
    </citation>
    <scope>NUCLEOTIDE SEQUENCE [LARGE SCALE GENOMIC DNA]</scope>
    <source>
        <strain evidence="2 3">CBS 121175</strain>
    </source>
</reference>
<sequence>MTTETAPETQEKIHIPVPALTGYHTSDPHETLSDSEQELYNQVLAPFTKEDYVIPEMPEEEKGGLTEDERFWLSRHCLLRYLRASKWDAQVAIQKIEATLRWRRENRMDDPSYASSIEPEAVTGKHVMFGFDIHGRPAFYAFPSRQNTEDVKQHLRFTFWIIERGIDMMAPGVETFDALINFAERAAKPNYGEAMSIISILHAHYPERLGICSIINVPFFINAFLKLVLPFVDPVTRAKVKFNQSVLQDGVFTEDMLMKEWEGNRHFEYEHHKYWPALIEMCENNSKRWKAKWRALGGKIGISEWDYKHVDEDEKLGNGDLVVSGISAQLASSTFEDNEKQTEVAVVPVVPETLAS</sequence>
<keyword evidence="3" id="KW-1185">Reference proteome</keyword>
<dbReference type="Pfam" id="PF03765">
    <property type="entry name" value="CRAL_TRIO_N"/>
    <property type="match status" value="1"/>
</dbReference>
<dbReference type="Gene3D" id="3.40.525.10">
    <property type="entry name" value="CRAL-TRIO lipid binding domain"/>
    <property type="match status" value="1"/>
</dbReference>
<dbReference type="SMART" id="SM00516">
    <property type="entry name" value="SEC14"/>
    <property type="match status" value="1"/>
</dbReference>
<accession>A0A5C3L3V8</accession>
<dbReference type="InterPro" id="IPR036273">
    <property type="entry name" value="CRAL/TRIO_N_dom_sf"/>
</dbReference>
<dbReference type="SUPFAM" id="SSF46938">
    <property type="entry name" value="CRAL/TRIO N-terminal domain"/>
    <property type="match status" value="1"/>
</dbReference>
<dbReference type="PANTHER" id="PTHR45824:SF29">
    <property type="entry name" value="GH16843P"/>
    <property type="match status" value="1"/>
</dbReference>
<evidence type="ECO:0000313" key="3">
    <source>
        <dbReference type="Proteomes" id="UP000307440"/>
    </source>
</evidence>
<feature type="domain" description="CRAL-TRIO" evidence="1">
    <location>
        <begin position="110"/>
        <end position="269"/>
    </location>
</feature>
<dbReference type="PROSITE" id="PS50191">
    <property type="entry name" value="CRAL_TRIO"/>
    <property type="match status" value="1"/>
</dbReference>
<dbReference type="OrthoDB" id="75724at2759"/>
<dbReference type="InterPro" id="IPR011074">
    <property type="entry name" value="CRAL/TRIO_N_dom"/>
</dbReference>
<dbReference type="EMBL" id="ML210164">
    <property type="protein sequence ID" value="TFK27497.1"/>
    <property type="molecule type" value="Genomic_DNA"/>
</dbReference>
<evidence type="ECO:0000259" key="1">
    <source>
        <dbReference type="PROSITE" id="PS50191"/>
    </source>
</evidence>
<dbReference type="AlphaFoldDB" id="A0A5C3L3V8"/>
<dbReference type="STRING" id="230819.A0A5C3L3V8"/>
<dbReference type="InterPro" id="IPR052578">
    <property type="entry name" value="PI_Transfer_CRAL-TRIO"/>
</dbReference>
<organism evidence="2 3">
    <name type="scientific">Coprinopsis marcescibilis</name>
    <name type="common">Agaric fungus</name>
    <name type="synonym">Psathyrella marcescibilis</name>
    <dbReference type="NCBI Taxonomy" id="230819"/>
    <lineage>
        <taxon>Eukaryota</taxon>
        <taxon>Fungi</taxon>
        <taxon>Dikarya</taxon>
        <taxon>Basidiomycota</taxon>
        <taxon>Agaricomycotina</taxon>
        <taxon>Agaricomycetes</taxon>
        <taxon>Agaricomycetidae</taxon>
        <taxon>Agaricales</taxon>
        <taxon>Agaricineae</taxon>
        <taxon>Psathyrellaceae</taxon>
        <taxon>Coprinopsis</taxon>
    </lineage>
</organism>
<dbReference type="SUPFAM" id="SSF52087">
    <property type="entry name" value="CRAL/TRIO domain"/>
    <property type="match status" value="1"/>
</dbReference>
<dbReference type="Pfam" id="PF00650">
    <property type="entry name" value="CRAL_TRIO"/>
    <property type="match status" value="1"/>
</dbReference>
<proteinExistence type="predicted"/>
<dbReference type="InterPro" id="IPR036865">
    <property type="entry name" value="CRAL-TRIO_dom_sf"/>
</dbReference>
<protein>
    <submittedName>
        <fullName evidence="2">CRAL/TRIO domain-containing protein</fullName>
    </submittedName>
</protein>
<gene>
    <name evidence="2" type="ORF">FA15DRAFT_666345</name>
</gene>
<dbReference type="CDD" id="cd00170">
    <property type="entry name" value="SEC14"/>
    <property type="match status" value="1"/>
</dbReference>
<name>A0A5C3L3V8_COPMA</name>
<dbReference type="InterPro" id="IPR001251">
    <property type="entry name" value="CRAL-TRIO_dom"/>
</dbReference>
<dbReference type="Proteomes" id="UP000307440">
    <property type="component" value="Unassembled WGS sequence"/>
</dbReference>
<dbReference type="PANTHER" id="PTHR45824">
    <property type="entry name" value="GH16843P"/>
    <property type="match status" value="1"/>
</dbReference>